<dbReference type="AlphaFoldDB" id="A0A482T9Y8"/>
<dbReference type="Pfam" id="PF14102">
    <property type="entry name" value="Caps_synth_CapC"/>
    <property type="match status" value="1"/>
</dbReference>
<feature type="transmembrane region" description="Helical" evidence="1">
    <location>
        <begin position="130"/>
        <end position="148"/>
    </location>
</feature>
<feature type="transmembrane region" description="Helical" evidence="1">
    <location>
        <begin position="185"/>
        <end position="204"/>
    </location>
</feature>
<evidence type="ECO:0008006" key="4">
    <source>
        <dbReference type="Google" id="ProtNLM"/>
    </source>
</evidence>
<comment type="caution">
    <text evidence="2">The sequence shown here is derived from an EMBL/GenBank/DDBJ whole genome shotgun (WGS) entry which is preliminary data.</text>
</comment>
<name>A0A482T9Y8_9EURY</name>
<dbReference type="GO" id="GO:0016020">
    <property type="term" value="C:membrane"/>
    <property type="evidence" value="ECO:0007669"/>
    <property type="project" value="InterPro"/>
</dbReference>
<keyword evidence="1" id="KW-0472">Membrane</keyword>
<sequence>MWVATLLAVVGLLGVAVTTQFTGYRLGGTITVPVLAVYTLKNVLMVPVFVLSTIAAYLGLWYLRRRTLIYGRDELLAAFVIGTSVPLVTLLGLIQVGFDADLIVFIGSILPGLAAYNFHSIKPEFRRNDLLATIGLFAGLIVIGWGLVTPGVAARFGTVTPAVLFEQTADVAVYKNAVVDTSPEAVVISRAIVAGLFVLGLLLSERIRGRFGVRVGVITAVLLAVYALTNAWLIAMYLVLVVLAFGFVQAVNSATLRYGRVLLGTTTAFALLVAVPLTLSLPISRGLSAFFVAFLAGITAYNAHVTGPFERRLVLPLQAVVFVPAVLVARLFATPEPKGIPQELTLPVILISVFVVLVSLGIGRWYAVDKPDESEILSASVLSGGDS</sequence>
<dbReference type="InterPro" id="IPR008338">
    <property type="entry name" value="Capsule_biosynth_CapC"/>
</dbReference>
<feature type="transmembrane region" description="Helical" evidence="1">
    <location>
        <begin position="344"/>
        <end position="367"/>
    </location>
</feature>
<dbReference type="Proteomes" id="UP000294028">
    <property type="component" value="Unassembled WGS sequence"/>
</dbReference>
<reference evidence="2 3" key="1">
    <citation type="submission" date="2018-12" db="EMBL/GenBank/DDBJ databases">
        <title>Genome analysis provides insights into bioremediation potentialities of Halogeometricum borinquense strain N11.</title>
        <authorList>
            <person name="Najjari A."/>
            <person name="Youssef N."/>
            <person name="Fhoula I."/>
            <person name="Ben Dhia O."/>
            <person name="Mahjoubi M."/>
            <person name="Ouzari H.I."/>
            <person name="Cherif A."/>
        </authorList>
    </citation>
    <scope>NUCLEOTIDE SEQUENCE [LARGE SCALE GENOMIC DNA]</scope>
    <source>
        <strain evidence="2 3">N11</strain>
    </source>
</reference>
<proteinExistence type="predicted"/>
<evidence type="ECO:0000256" key="1">
    <source>
        <dbReference type="SAM" id="Phobius"/>
    </source>
</evidence>
<feature type="transmembrane region" description="Helical" evidence="1">
    <location>
        <begin position="283"/>
        <end position="301"/>
    </location>
</feature>
<gene>
    <name evidence="2" type="ORF">ELS19_19865</name>
</gene>
<protein>
    <recommendedName>
        <fullName evidence="4">Capsule biosynthesis CapC</fullName>
    </recommendedName>
</protein>
<accession>A0A482T9Y8</accession>
<feature type="transmembrane region" description="Helical" evidence="1">
    <location>
        <begin position="313"/>
        <end position="332"/>
    </location>
</feature>
<keyword evidence="1" id="KW-0812">Transmembrane</keyword>
<feature type="transmembrane region" description="Helical" evidence="1">
    <location>
        <begin position="211"/>
        <end position="228"/>
    </location>
</feature>
<feature type="transmembrane region" description="Helical" evidence="1">
    <location>
        <begin position="42"/>
        <end position="63"/>
    </location>
</feature>
<feature type="transmembrane region" description="Helical" evidence="1">
    <location>
        <begin position="102"/>
        <end position="118"/>
    </location>
</feature>
<dbReference type="GO" id="GO:0045227">
    <property type="term" value="P:capsule polysaccharide biosynthetic process"/>
    <property type="evidence" value="ECO:0007669"/>
    <property type="project" value="InterPro"/>
</dbReference>
<evidence type="ECO:0000313" key="3">
    <source>
        <dbReference type="Proteomes" id="UP000294028"/>
    </source>
</evidence>
<dbReference type="EMBL" id="RZHH01000009">
    <property type="protein sequence ID" value="RYJ07773.1"/>
    <property type="molecule type" value="Genomic_DNA"/>
</dbReference>
<feature type="transmembrane region" description="Helical" evidence="1">
    <location>
        <begin position="75"/>
        <end position="96"/>
    </location>
</feature>
<evidence type="ECO:0000313" key="2">
    <source>
        <dbReference type="EMBL" id="RYJ07773.1"/>
    </source>
</evidence>
<keyword evidence="1" id="KW-1133">Transmembrane helix</keyword>
<feature type="transmembrane region" description="Helical" evidence="1">
    <location>
        <begin position="258"/>
        <end position="277"/>
    </location>
</feature>
<dbReference type="RefSeq" id="WP_129786824.1">
    <property type="nucleotide sequence ID" value="NZ_RZHH01000009.1"/>
</dbReference>
<feature type="transmembrane region" description="Helical" evidence="1">
    <location>
        <begin position="234"/>
        <end position="251"/>
    </location>
</feature>
<organism evidence="2 3">
    <name type="scientific">Halogeometricum borinquense</name>
    <dbReference type="NCBI Taxonomy" id="60847"/>
    <lineage>
        <taxon>Archaea</taxon>
        <taxon>Methanobacteriati</taxon>
        <taxon>Methanobacteriota</taxon>
        <taxon>Stenosarchaea group</taxon>
        <taxon>Halobacteria</taxon>
        <taxon>Halobacteriales</taxon>
        <taxon>Haloferacaceae</taxon>
        <taxon>Halogeometricum</taxon>
    </lineage>
</organism>